<feature type="compositionally biased region" description="Low complexity" evidence="12">
    <location>
        <begin position="195"/>
        <end position="205"/>
    </location>
</feature>
<dbReference type="EC" id="2.3.1.61" evidence="4 11"/>
<dbReference type="Gene3D" id="4.10.320.10">
    <property type="entry name" value="E3-binding domain"/>
    <property type="match status" value="1"/>
</dbReference>
<dbReference type="Gene3D" id="3.30.559.10">
    <property type="entry name" value="Chloramphenicol acetyltransferase-like domain"/>
    <property type="match status" value="1"/>
</dbReference>
<evidence type="ECO:0000256" key="4">
    <source>
        <dbReference type="ARBA" id="ARBA00012945"/>
    </source>
</evidence>
<comment type="cofactor">
    <cofactor evidence="11">
        <name>(R)-lipoate</name>
        <dbReference type="ChEBI" id="CHEBI:83088"/>
    </cofactor>
    <text evidence="11">Binds 1 lipoyl cofactor covalently.</text>
</comment>
<dbReference type="SUPFAM" id="SSF51230">
    <property type="entry name" value="Single hybrid motif"/>
    <property type="match status" value="1"/>
</dbReference>
<evidence type="ECO:0000256" key="8">
    <source>
        <dbReference type="ARBA" id="ARBA00022823"/>
    </source>
</evidence>
<dbReference type="Pfam" id="PF00364">
    <property type="entry name" value="Biotin_lipoyl"/>
    <property type="match status" value="1"/>
</dbReference>
<feature type="domain" description="Lipoyl-binding" evidence="13">
    <location>
        <begin position="2"/>
        <end position="77"/>
    </location>
</feature>
<comment type="caution">
    <text evidence="15">The sequence shown here is derived from an EMBL/GenBank/DDBJ whole genome shotgun (WGS) entry which is preliminary data.</text>
</comment>
<evidence type="ECO:0000259" key="13">
    <source>
        <dbReference type="PROSITE" id="PS50968"/>
    </source>
</evidence>
<evidence type="ECO:0000256" key="9">
    <source>
        <dbReference type="ARBA" id="ARBA00023315"/>
    </source>
</evidence>
<dbReference type="Proteomes" id="UP001156691">
    <property type="component" value="Unassembled WGS sequence"/>
</dbReference>
<dbReference type="InterPro" id="IPR011053">
    <property type="entry name" value="Single_hybrid_motif"/>
</dbReference>
<feature type="region of interest" description="Disordered" evidence="12">
    <location>
        <begin position="170"/>
        <end position="211"/>
    </location>
</feature>
<evidence type="ECO:0000259" key="14">
    <source>
        <dbReference type="PROSITE" id="PS51826"/>
    </source>
</evidence>
<dbReference type="SUPFAM" id="SSF47005">
    <property type="entry name" value="Peripheral subunit-binding domain of 2-oxo acid dehydrogenase complex"/>
    <property type="match status" value="1"/>
</dbReference>
<feature type="domain" description="Peripheral subunit-binding (PSBD)" evidence="14">
    <location>
        <begin position="129"/>
        <end position="166"/>
    </location>
</feature>
<dbReference type="InterPro" id="IPR023213">
    <property type="entry name" value="CAT-like_dom_sf"/>
</dbReference>
<dbReference type="Gene3D" id="2.40.50.100">
    <property type="match status" value="1"/>
</dbReference>
<dbReference type="RefSeq" id="WP_284339782.1">
    <property type="nucleotide sequence ID" value="NZ_BSNS01000007.1"/>
</dbReference>
<keyword evidence="8 11" id="KW-0450">Lipoyl</keyword>
<keyword evidence="6 11" id="KW-0816">Tricarboxylic acid cycle</keyword>
<sequence>MSTEIRVPTLGESVTEATIGQWFKKVGDTVAADEPVVELETDKVTIEVPAPAAGVLETISAQPGETVDVGALLGAIGGNGAAATPAEPPKAEAPKAEAPKAEAKEESPAATAGQQVASGQTPPTATDRAPTPSAQKLMAENNLSAEGVEGSGKAGQILKEDVLAAMSRPAAAAPAPMPPIPGAVDAQPTPRPEAKAPAAPRAPVAADDEAREERVKMTRLRQTIARRLKDAQNTAAMLTTFNEVDMKPVMDLRNQYKELFEKKHGVKLGFMGFFTKAVVHALKEIPAVNAELDADDIIYKNYAHIGVAVGTDKGLVVPVVRDADKMTIAEIEKEIGTLGKKARDGQLSMADMQGGTFTISNGGVYGSLMSTPILNAPQSGILGMHKIQERPVVVGGQIVVRPMMYLALSYDHRIVDGKEAVTFLVRVKESLEAPERLVLDL</sequence>
<evidence type="ECO:0000256" key="10">
    <source>
        <dbReference type="ARBA" id="ARBA00052761"/>
    </source>
</evidence>
<dbReference type="SUPFAM" id="SSF52777">
    <property type="entry name" value="CoA-dependent acyltransferases"/>
    <property type="match status" value="1"/>
</dbReference>
<keyword evidence="7 11" id="KW-0808">Transferase</keyword>
<comment type="similarity">
    <text evidence="3 11">Belongs to the 2-oxoacid dehydrogenase family.</text>
</comment>
<dbReference type="PROSITE" id="PS51826">
    <property type="entry name" value="PSBD"/>
    <property type="match status" value="1"/>
</dbReference>
<evidence type="ECO:0000256" key="6">
    <source>
        <dbReference type="ARBA" id="ARBA00022532"/>
    </source>
</evidence>
<dbReference type="PROSITE" id="PS50968">
    <property type="entry name" value="BIOTINYL_LIPOYL"/>
    <property type="match status" value="1"/>
</dbReference>
<protein>
    <recommendedName>
        <fullName evidence="5 11">Dihydrolipoyllysine-residue succinyltransferase component of 2-oxoglutarate dehydrogenase complex</fullName>
        <ecNumber evidence="4 11">2.3.1.61</ecNumber>
    </recommendedName>
    <alternativeName>
        <fullName evidence="11">2-oxoglutarate dehydrogenase complex component E2</fullName>
    </alternativeName>
</protein>
<dbReference type="InterPro" id="IPR006255">
    <property type="entry name" value="SucB"/>
</dbReference>
<dbReference type="NCBIfam" id="TIGR01347">
    <property type="entry name" value="sucB"/>
    <property type="match status" value="1"/>
</dbReference>
<evidence type="ECO:0000256" key="5">
    <source>
        <dbReference type="ARBA" id="ARBA00019511"/>
    </source>
</evidence>
<comment type="function">
    <text evidence="1 11">E2 component of the 2-oxoglutarate dehydrogenase (OGDH) complex which catalyzes the second step in the conversion of 2-oxoglutarate to succinyl-CoA and CO(2).</text>
</comment>
<dbReference type="InterPro" id="IPR003016">
    <property type="entry name" value="2-oxoA_DH_lipoyl-BS"/>
</dbReference>
<dbReference type="InterPro" id="IPR004167">
    <property type="entry name" value="PSBD"/>
</dbReference>
<accession>A0ABQ5W2P1</accession>
<evidence type="ECO:0000256" key="1">
    <source>
        <dbReference type="ARBA" id="ARBA00004052"/>
    </source>
</evidence>
<dbReference type="CDD" id="cd06849">
    <property type="entry name" value="lipoyl_domain"/>
    <property type="match status" value="1"/>
</dbReference>
<name>A0ABQ5W2P1_9HYPH</name>
<reference evidence="16" key="1">
    <citation type="journal article" date="2019" name="Int. J. Syst. Evol. Microbiol.">
        <title>The Global Catalogue of Microorganisms (GCM) 10K type strain sequencing project: providing services to taxonomists for standard genome sequencing and annotation.</title>
        <authorList>
            <consortium name="The Broad Institute Genomics Platform"/>
            <consortium name="The Broad Institute Genome Sequencing Center for Infectious Disease"/>
            <person name="Wu L."/>
            <person name="Ma J."/>
        </authorList>
    </citation>
    <scope>NUCLEOTIDE SEQUENCE [LARGE SCALE GENOMIC DNA]</scope>
    <source>
        <strain evidence="16">NBRC 112416</strain>
    </source>
</reference>
<comment type="pathway">
    <text evidence="2 11">Amino-acid degradation; L-lysine degradation via saccharopine pathway; glutaryl-CoA from L-lysine: step 6/6.</text>
</comment>
<dbReference type="PANTHER" id="PTHR43416">
    <property type="entry name" value="DIHYDROLIPOYLLYSINE-RESIDUE SUCCINYLTRANSFERASE COMPONENT OF 2-OXOGLUTARATE DEHYDROGENASE COMPLEX, MITOCHONDRIAL-RELATED"/>
    <property type="match status" value="1"/>
</dbReference>
<dbReference type="InterPro" id="IPR000089">
    <property type="entry name" value="Biotin_lipoyl"/>
</dbReference>
<evidence type="ECO:0000256" key="12">
    <source>
        <dbReference type="SAM" id="MobiDB-lite"/>
    </source>
</evidence>
<proteinExistence type="inferred from homology"/>
<evidence type="ECO:0000313" key="15">
    <source>
        <dbReference type="EMBL" id="GLQ54347.1"/>
    </source>
</evidence>
<keyword evidence="16" id="KW-1185">Reference proteome</keyword>
<dbReference type="NCBIfam" id="NF004309">
    <property type="entry name" value="PRK05704.1"/>
    <property type="match status" value="1"/>
</dbReference>
<evidence type="ECO:0000256" key="7">
    <source>
        <dbReference type="ARBA" id="ARBA00022679"/>
    </source>
</evidence>
<evidence type="ECO:0000256" key="11">
    <source>
        <dbReference type="RuleBase" id="RU361138"/>
    </source>
</evidence>
<keyword evidence="9 11" id="KW-0012">Acyltransferase</keyword>
<dbReference type="InterPro" id="IPR050537">
    <property type="entry name" value="2-oxoacid_dehydrogenase"/>
</dbReference>
<dbReference type="Pfam" id="PF00198">
    <property type="entry name" value="2-oxoacid_dh"/>
    <property type="match status" value="1"/>
</dbReference>
<dbReference type="PROSITE" id="PS00189">
    <property type="entry name" value="LIPOYL"/>
    <property type="match status" value="1"/>
</dbReference>
<dbReference type="PANTHER" id="PTHR43416:SF5">
    <property type="entry name" value="DIHYDROLIPOYLLYSINE-RESIDUE SUCCINYLTRANSFERASE COMPONENT OF 2-OXOGLUTARATE DEHYDROGENASE COMPLEX, MITOCHONDRIAL"/>
    <property type="match status" value="1"/>
</dbReference>
<feature type="compositionally biased region" description="Basic and acidic residues" evidence="12">
    <location>
        <begin position="89"/>
        <end position="107"/>
    </location>
</feature>
<dbReference type="InterPro" id="IPR036625">
    <property type="entry name" value="E3-bd_dom_sf"/>
</dbReference>
<evidence type="ECO:0000313" key="16">
    <source>
        <dbReference type="Proteomes" id="UP001156691"/>
    </source>
</evidence>
<organism evidence="15 16">
    <name type="scientific">Devosia nitrariae</name>
    <dbReference type="NCBI Taxonomy" id="2071872"/>
    <lineage>
        <taxon>Bacteria</taxon>
        <taxon>Pseudomonadati</taxon>
        <taxon>Pseudomonadota</taxon>
        <taxon>Alphaproteobacteria</taxon>
        <taxon>Hyphomicrobiales</taxon>
        <taxon>Devosiaceae</taxon>
        <taxon>Devosia</taxon>
    </lineage>
</organism>
<dbReference type="Pfam" id="PF02817">
    <property type="entry name" value="E3_binding"/>
    <property type="match status" value="1"/>
</dbReference>
<evidence type="ECO:0000256" key="2">
    <source>
        <dbReference type="ARBA" id="ARBA00005145"/>
    </source>
</evidence>
<dbReference type="InterPro" id="IPR001078">
    <property type="entry name" value="2-oxoacid_DH_actylTfrase"/>
</dbReference>
<dbReference type="EMBL" id="BSNS01000007">
    <property type="protein sequence ID" value="GLQ54347.1"/>
    <property type="molecule type" value="Genomic_DNA"/>
</dbReference>
<gene>
    <name evidence="15" type="primary">sucB2</name>
    <name evidence="15" type="ORF">GCM10010862_16060</name>
</gene>
<evidence type="ECO:0000256" key="3">
    <source>
        <dbReference type="ARBA" id="ARBA00007317"/>
    </source>
</evidence>
<comment type="catalytic activity">
    <reaction evidence="10 11">
        <text>N(6)-[(R)-dihydrolipoyl]-L-lysyl-[protein] + succinyl-CoA = N(6)-[(R)-S(8)-succinyldihydrolipoyl]-L-lysyl-[protein] + CoA</text>
        <dbReference type="Rhea" id="RHEA:15213"/>
        <dbReference type="Rhea" id="RHEA-COMP:10475"/>
        <dbReference type="Rhea" id="RHEA-COMP:20092"/>
        <dbReference type="ChEBI" id="CHEBI:57287"/>
        <dbReference type="ChEBI" id="CHEBI:57292"/>
        <dbReference type="ChEBI" id="CHEBI:83100"/>
        <dbReference type="ChEBI" id="CHEBI:83120"/>
        <dbReference type="EC" id="2.3.1.61"/>
    </reaction>
</comment>
<feature type="compositionally biased region" description="Low complexity" evidence="12">
    <location>
        <begin position="121"/>
        <end position="131"/>
    </location>
</feature>
<feature type="region of interest" description="Disordered" evidence="12">
    <location>
        <begin position="80"/>
        <end position="131"/>
    </location>
</feature>